<feature type="compositionally biased region" description="Low complexity" evidence="1">
    <location>
        <begin position="14"/>
        <end position="27"/>
    </location>
</feature>
<name>A0A922CEV6_MANSE</name>
<reference evidence="2" key="2">
    <citation type="submission" date="2020-12" db="EMBL/GenBank/DDBJ databases">
        <authorList>
            <person name="Kanost M."/>
        </authorList>
    </citation>
    <scope>NUCLEOTIDE SEQUENCE</scope>
</reference>
<feature type="compositionally biased region" description="Low complexity" evidence="1">
    <location>
        <begin position="35"/>
        <end position="65"/>
    </location>
</feature>
<accession>A0A922CEV6</accession>
<evidence type="ECO:0000313" key="2">
    <source>
        <dbReference type="EMBL" id="KAG6442863.1"/>
    </source>
</evidence>
<dbReference type="EMBL" id="JH668296">
    <property type="protein sequence ID" value="KAG6442863.1"/>
    <property type="molecule type" value="Genomic_DNA"/>
</dbReference>
<reference evidence="2" key="1">
    <citation type="journal article" date="2016" name="Insect Biochem. Mol. Biol.">
        <title>Multifaceted biological insights from a draft genome sequence of the tobacco hornworm moth, Manduca sexta.</title>
        <authorList>
            <person name="Kanost M.R."/>
            <person name="Arrese E.L."/>
            <person name="Cao X."/>
            <person name="Chen Y.R."/>
            <person name="Chellapilla S."/>
            <person name="Goldsmith M.R."/>
            <person name="Grosse-Wilde E."/>
            <person name="Heckel D.G."/>
            <person name="Herndon N."/>
            <person name="Jiang H."/>
            <person name="Papanicolaou A."/>
            <person name="Qu J."/>
            <person name="Soulages J.L."/>
            <person name="Vogel H."/>
            <person name="Walters J."/>
            <person name="Waterhouse R.M."/>
            <person name="Ahn S.J."/>
            <person name="Almeida F.C."/>
            <person name="An C."/>
            <person name="Aqrawi P."/>
            <person name="Bretschneider A."/>
            <person name="Bryant W.B."/>
            <person name="Bucks S."/>
            <person name="Chao H."/>
            <person name="Chevignon G."/>
            <person name="Christen J.M."/>
            <person name="Clarke D.F."/>
            <person name="Dittmer N.T."/>
            <person name="Ferguson L.C.F."/>
            <person name="Garavelou S."/>
            <person name="Gordon K.H.J."/>
            <person name="Gunaratna R.T."/>
            <person name="Han Y."/>
            <person name="Hauser F."/>
            <person name="He Y."/>
            <person name="Heidel-Fischer H."/>
            <person name="Hirsh A."/>
            <person name="Hu Y."/>
            <person name="Jiang H."/>
            <person name="Kalra D."/>
            <person name="Klinner C."/>
            <person name="Konig C."/>
            <person name="Kovar C."/>
            <person name="Kroll A.R."/>
            <person name="Kuwar S.S."/>
            <person name="Lee S.L."/>
            <person name="Lehman R."/>
            <person name="Li K."/>
            <person name="Li Z."/>
            <person name="Liang H."/>
            <person name="Lovelace S."/>
            <person name="Lu Z."/>
            <person name="Mansfield J.H."/>
            <person name="McCulloch K.J."/>
            <person name="Mathew T."/>
            <person name="Morton B."/>
            <person name="Muzny D.M."/>
            <person name="Neunemann D."/>
            <person name="Ongeri F."/>
            <person name="Pauchet Y."/>
            <person name="Pu L.L."/>
            <person name="Pyrousis I."/>
            <person name="Rao X.J."/>
            <person name="Redding A."/>
            <person name="Roesel C."/>
            <person name="Sanchez-Gracia A."/>
            <person name="Schaack S."/>
            <person name="Shukla A."/>
            <person name="Tetreau G."/>
            <person name="Wang Y."/>
            <person name="Xiong G.H."/>
            <person name="Traut W."/>
            <person name="Walsh T.K."/>
            <person name="Worley K.C."/>
            <person name="Wu D."/>
            <person name="Wu W."/>
            <person name="Wu Y.Q."/>
            <person name="Zhang X."/>
            <person name="Zou Z."/>
            <person name="Zucker H."/>
            <person name="Briscoe A.D."/>
            <person name="Burmester T."/>
            <person name="Clem R.J."/>
            <person name="Feyereisen R."/>
            <person name="Grimmelikhuijzen C.J.P."/>
            <person name="Hamodrakas S.J."/>
            <person name="Hansson B.S."/>
            <person name="Huguet E."/>
            <person name="Jermiin L.S."/>
            <person name="Lan Q."/>
            <person name="Lehman H.K."/>
            <person name="Lorenzen M."/>
            <person name="Merzendorfer H."/>
            <person name="Michalopoulos I."/>
            <person name="Morton D.B."/>
            <person name="Muthukrishnan S."/>
            <person name="Oakeshott J.G."/>
            <person name="Palmer W."/>
            <person name="Park Y."/>
            <person name="Passarelli A.L."/>
            <person name="Rozas J."/>
            <person name="Schwartz L.M."/>
            <person name="Smith W."/>
            <person name="Southgate A."/>
            <person name="Vilcinskas A."/>
            <person name="Vogt R."/>
            <person name="Wang P."/>
            <person name="Werren J."/>
            <person name="Yu X.Q."/>
            <person name="Zhou J.J."/>
            <person name="Brown S.J."/>
            <person name="Scherer S.E."/>
            <person name="Richards S."/>
            <person name="Blissard G.W."/>
        </authorList>
    </citation>
    <scope>NUCLEOTIDE SEQUENCE</scope>
</reference>
<evidence type="ECO:0000313" key="3">
    <source>
        <dbReference type="Proteomes" id="UP000791440"/>
    </source>
</evidence>
<feature type="region of interest" description="Disordered" evidence="1">
    <location>
        <begin position="1"/>
        <end position="78"/>
    </location>
</feature>
<proteinExistence type="predicted"/>
<keyword evidence="3" id="KW-1185">Reference proteome</keyword>
<feature type="compositionally biased region" description="Basic and acidic residues" evidence="1">
    <location>
        <begin position="67"/>
        <end position="78"/>
    </location>
</feature>
<gene>
    <name evidence="2" type="ORF">O3G_MSEX002542</name>
</gene>
<sequence>MDNLDDSENNAKISDSAYSNSCSNSQSRRSHSSKSTHSGSNSSGSSGYGGKPSTSSSRSVNFSTTKRTAERGTEDERS</sequence>
<protein>
    <submittedName>
        <fullName evidence="2">Uncharacterized protein</fullName>
    </submittedName>
</protein>
<dbReference type="Proteomes" id="UP000791440">
    <property type="component" value="Unassembled WGS sequence"/>
</dbReference>
<dbReference type="AlphaFoldDB" id="A0A922CEV6"/>
<comment type="caution">
    <text evidence="2">The sequence shown here is derived from an EMBL/GenBank/DDBJ whole genome shotgun (WGS) entry which is preliminary data.</text>
</comment>
<evidence type="ECO:0000256" key="1">
    <source>
        <dbReference type="SAM" id="MobiDB-lite"/>
    </source>
</evidence>
<organism evidence="2 3">
    <name type="scientific">Manduca sexta</name>
    <name type="common">Tobacco hawkmoth</name>
    <name type="synonym">Tobacco hornworm</name>
    <dbReference type="NCBI Taxonomy" id="7130"/>
    <lineage>
        <taxon>Eukaryota</taxon>
        <taxon>Metazoa</taxon>
        <taxon>Ecdysozoa</taxon>
        <taxon>Arthropoda</taxon>
        <taxon>Hexapoda</taxon>
        <taxon>Insecta</taxon>
        <taxon>Pterygota</taxon>
        <taxon>Neoptera</taxon>
        <taxon>Endopterygota</taxon>
        <taxon>Lepidoptera</taxon>
        <taxon>Glossata</taxon>
        <taxon>Ditrysia</taxon>
        <taxon>Bombycoidea</taxon>
        <taxon>Sphingidae</taxon>
        <taxon>Sphinginae</taxon>
        <taxon>Sphingini</taxon>
        <taxon>Manduca</taxon>
    </lineage>
</organism>